<sequence length="298" mass="32523">MSLLLAAIGKGSFSAAARDMGIPVPTLTRKITDLEEQLGTQLLMRSTRKLTLTDAGIAYVEAARRILDLVEEQERAAVGEFIAPRGELVITASVLFGRLHVLPVILEFLALYPEINITLLQSDRNADLIGEQVDLAVRVGKLPDSGMIATPVCSMRTVVCASPALLAERGTPQTPEDLLQLPCVMFSGPKLSPGWRFRVPGTDAFNTLAIKPRLRVATPDAAAHAAKRGVGFVYLFEYHVADAVEANELEIVLQDFEVGTIPVHLVHASRAQMPIKLRRFIDFAVPKLRQSLSKLGQR</sequence>
<dbReference type="PROSITE" id="PS50931">
    <property type="entry name" value="HTH_LYSR"/>
    <property type="match status" value="1"/>
</dbReference>
<keyword evidence="3" id="KW-0238">DNA-binding</keyword>
<keyword evidence="2" id="KW-0805">Transcription regulation</keyword>
<evidence type="ECO:0000256" key="3">
    <source>
        <dbReference type="ARBA" id="ARBA00023125"/>
    </source>
</evidence>
<dbReference type="InterPro" id="IPR036390">
    <property type="entry name" value="WH_DNA-bd_sf"/>
</dbReference>
<dbReference type="RefSeq" id="WP_061171411.1">
    <property type="nucleotide sequence ID" value="NZ_FCOA02000033.1"/>
</dbReference>
<reference evidence="6" key="1">
    <citation type="submission" date="2016-01" db="EMBL/GenBank/DDBJ databases">
        <authorList>
            <person name="Peeters C."/>
        </authorList>
    </citation>
    <scope>NUCLEOTIDE SEQUENCE</scope>
    <source>
        <strain evidence="6">LMG 29322</strain>
    </source>
</reference>
<accession>A0A158D3M2</accession>
<protein>
    <submittedName>
        <fullName evidence="6">LysR family transcriptional regulator</fullName>
    </submittedName>
</protein>
<dbReference type="GO" id="GO:0006351">
    <property type="term" value="P:DNA-templated transcription"/>
    <property type="evidence" value="ECO:0007669"/>
    <property type="project" value="TreeGrafter"/>
</dbReference>
<dbReference type="Pfam" id="PF00126">
    <property type="entry name" value="HTH_1"/>
    <property type="match status" value="1"/>
</dbReference>
<dbReference type="GO" id="GO:0003700">
    <property type="term" value="F:DNA-binding transcription factor activity"/>
    <property type="evidence" value="ECO:0007669"/>
    <property type="project" value="InterPro"/>
</dbReference>
<organism evidence="6 7">
    <name type="scientific">Caballeronia hypogeia</name>
    <dbReference type="NCBI Taxonomy" id="1777140"/>
    <lineage>
        <taxon>Bacteria</taxon>
        <taxon>Pseudomonadati</taxon>
        <taxon>Pseudomonadota</taxon>
        <taxon>Betaproteobacteria</taxon>
        <taxon>Burkholderiales</taxon>
        <taxon>Burkholderiaceae</taxon>
        <taxon>Caballeronia</taxon>
    </lineage>
</organism>
<dbReference type="AlphaFoldDB" id="A0A158D3M2"/>
<dbReference type="InterPro" id="IPR000847">
    <property type="entry name" value="LysR_HTH_N"/>
</dbReference>
<dbReference type="STRING" id="1777140.AWB79_06390"/>
<evidence type="ECO:0000313" key="7">
    <source>
        <dbReference type="Proteomes" id="UP000054851"/>
    </source>
</evidence>
<dbReference type="SUPFAM" id="SSF46785">
    <property type="entry name" value="Winged helix' DNA-binding domain"/>
    <property type="match status" value="1"/>
</dbReference>
<proteinExistence type="inferred from homology"/>
<feature type="domain" description="HTH lysR-type" evidence="5">
    <location>
        <begin position="1"/>
        <end position="53"/>
    </location>
</feature>
<dbReference type="PANTHER" id="PTHR30537:SF5">
    <property type="entry name" value="HTH-TYPE TRANSCRIPTIONAL ACTIVATOR TTDR-RELATED"/>
    <property type="match status" value="1"/>
</dbReference>
<dbReference type="PANTHER" id="PTHR30537">
    <property type="entry name" value="HTH-TYPE TRANSCRIPTIONAL REGULATOR"/>
    <property type="match status" value="1"/>
</dbReference>
<comment type="similarity">
    <text evidence="1">Belongs to the LysR transcriptional regulatory family.</text>
</comment>
<evidence type="ECO:0000313" key="6">
    <source>
        <dbReference type="EMBL" id="SAK89198.1"/>
    </source>
</evidence>
<dbReference type="Gene3D" id="1.10.10.10">
    <property type="entry name" value="Winged helix-like DNA-binding domain superfamily/Winged helix DNA-binding domain"/>
    <property type="match status" value="1"/>
</dbReference>
<dbReference type="InterPro" id="IPR058163">
    <property type="entry name" value="LysR-type_TF_proteobact-type"/>
</dbReference>
<evidence type="ECO:0000256" key="1">
    <source>
        <dbReference type="ARBA" id="ARBA00009437"/>
    </source>
</evidence>
<dbReference type="InterPro" id="IPR036388">
    <property type="entry name" value="WH-like_DNA-bd_sf"/>
</dbReference>
<gene>
    <name evidence="6" type="ORF">AWB79_06390</name>
</gene>
<dbReference type="SUPFAM" id="SSF53850">
    <property type="entry name" value="Periplasmic binding protein-like II"/>
    <property type="match status" value="1"/>
</dbReference>
<comment type="caution">
    <text evidence="6">The sequence shown here is derived from an EMBL/GenBank/DDBJ whole genome shotgun (WGS) entry which is preliminary data.</text>
</comment>
<dbReference type="OrthoDB" id="9786526at2"/>
<evidence type="ECO:0000256" key="2">
    <source>
        <dbReference type="ARBA" id="ARBA00023015"/>
    </source>
</evidence>
<dbReference type="GO" id="GO:0043565">
    <property type="term" value="F:sequence-specific DNA binding"/>
    <property type="evidence" value="ECO:0007669"/>
    <property type="project" value="TreeGrafter"/>
</dbReference>
<evidence type="ECO:0000256" key="4">
    <source>
        <dbReference type="ARBA" id="ARBA00023163"/>
    </source>
</evidence>
<evidence type="ECO:0000259" key="5">
    <source>
        <dbReference type="PROSITE" id="PS50931"/>
    </source>
</evidence>
<keyword evidence="4" id="KW-0804">Transcription</keyword>
<dbReference type="Gene3D" id="3.40.190.290">
    <property type="match status" value="1"/>
</dbReference>
<dbReference type="InterPro" id="IPR005119">
    <property type="entry name" value="LysR_subst-bd"/>
</dbReference>
<dbReference type="CDD" id="cd08471">
    <property type="entry name" value="PBP2_CrgA_like_2"/>
    <property type="match status" value="1"/>
</dbReference>
<dbReference type="Pfam" id="PF03466">
    <property type="entry name" value="LysR_substrate"/>
    <property type="match status" value="1"/>
</dbReference>
<name>A0A158D3M2_9BURK</name>
<dbReference type="EMBL" id="FCOA02000033">
    <property type="protein sequence ID" value="SAK89198.1"/>
    <property type="molecule type" value="Genomic_DNA"/>
</dbReference>
<keyword evidence="7" id="KW-1185">Reference proteome</keyword>
<dbReference type="Proteomes" id="UP000054851">
    <property type="component" value="Unassembled WGS sequence"/>
</dbReference>